<name>A0ABT1S8F2_9FIRM</name>
<proteinExistence type="predicted"/>
<evidence type="ECO:0000313" key="2">
    <source>
        <dbReference type="Proteomes" id="UP001524478"/>
    </source>
</evidence>
<organism evidence="1 2">
    <name type="scientific">Tissierella carlieri</name>
    <dbReference type="NCBI Taxonomy" id="689904"/>
    <lineage>
        <taxon>Bacteria</taxon>
        <taxon>Bacillati</taxon>
        <taxon>Bacillota</taxon>
        <taxon>Tissierellia</taxon>
        <taxon>Tissierellales</taxon>
        <taxon>Tissierellaceae</taxon>
        <taxon>Tissierella</taxon>
    </lineage>
</organism>
<dbReference type="RefSeq" id="WP_256310820.1">
    <property type="nucleotide sequence ID" value="NZ_JANGAC010000003.1"/>
</dbReference>
<evidence type="ECO:0000313" key="1">
    <source>
        <dbReference type="EMBL" id="MCQ4922620.1"/>
    </source>
</evidence>
<comment type="caution">
    <text evidence="1">The sequence shown here is derived from an EMBL/GenBank/DDBJ whole genome shotgun (WGS) entry which is preliminary data.</text>
</comment>
<reference evidence="1 2" key="1">
    <citation type="submission" date="2022-06" db="EMBL/GenBank/DDBJ databases">
        <title>Isolation of gut microbiota from human fecal samples.</title>
        <authorList>
            <person name="Pamer E.G."/>
            <person name="Barat B."/>
            <person name="Waligurski E."/>
            <person name="Medina S."/>
            <person name="Paddock L."/>
            <person name="Mostad J."/>
        </authorList>
    </citation>
    <scope>NUCLEOTIDE SEQUENCE [LARGE SCALE GENOMIC DNA]</scope>
    <source>
        <strain evidence="1 2">DFI.7.95</strain>
    </source>
</reference>
<dbReference type="EMBL" id="JANGAC010000003">
    <property type="protein sequence ID" value="MCQ4922620.1"/>
    <property type="molecule type" value="Genomic_DNA"/>
</dbReference>
<sequence>MKARKIILLLIIAIFLIGCSEKNEKIQLIETNAESSTIYQNDNIKIKIADNIDEKETIYTSILNEIQKIGEFSPIENLEVQISKQYLVPNIDKIIKCDTKFIETEEFKKELIKKSYGIYDNWISEGLYAKLFDTEKSEVDFAKYYANRNFSLFGARFFESFVTKEEVENVKAASIDLVKYLLENNKKEEIIKNNINISDIKEWAKEKNIDLSYQNEIQSLMNRMEAYRVADKFIINTREEVNGFKIDISIAEIEAGDEITEQYDTAEKIEKIILRFDRDIEAIKRGIEKDAPKFYTEYKEVLNNVPKVEYIFYTNANQIADGGYVLQGDGKINLRDMIVQAHEYCHFLFHSAFTENDIAINKPSWIDEGIANYLDAAYSEAYAELVEDSITYIVNFEISELASEELTENERREIKKLRTEEVKIFIENDIDINNINEVVKYKNKKVLENHLRVLSKVKFNQILDSKSNDGSAPLDLMTEGDSMDYHKNFSFFNYLVEEYGLGKMLYLNVADFNGLTYKEVFGKTFNELRVDWMNYLKENIKGIESIL</sequence>
<gene>
    <name evidence="1" type="ORF">NE686_05970</name>
</gene>
<protein>
    <submittedName>
        <fullName evidence="1">Uncharacterized protein</fullName>
    </submittedName>
</protein>
<dbReference type="Proteomes" id="UP001524478">
    <property type="component" value="Unassembled WGS sequence"/>
</dbReference>
<accession>A0ABT1S8F2</accession>
<dbReference type="PROSITE" id="PS51257">
    <property type="entry name" value="PROKAR_LIPOPROTEIN"/>
    <property type="match status" value="1"/>
</dbReference>
<keyword evidence="2" id="KW-1185">Reference proteome</keyword>